<dbReference type="Proteomes" id="UP000499080">
    <property type="component" value="Unassembled WGS sequence"/>
</dbReference>
<comment type="caution">
    <text evidence="1">The sequence shown here is derived from an EMBL/GenBank/DDBJ whole genome shotgun (WGS) entry which is preliminary data.</text>
</comment>
<sequence length="106" mass="12209">MLRTAPELAPPSPNFHTTPVERRLTPYVCFRVQEAQYTTDLQWNRASNLRPDVPKVKTLSLGHRGHLKYVFNVAFHLPIPARYGRWYTAEFTSFQNIPPPLPSTCS</sequence>
<gene>
    <name evidence="1" type="ORF">AVEN_99408_1</name>
</gene>
<dbReference type="EMBL" id="BGPR01023153">
    <property type="protein sequence ID" value="GBN90099.1"/>
    <property type="molecule type" value="Genomic_DNA"/>
</dbReference>
<name>A0A4Y2SSB9_ARAVE</name>
<organism evidence="1 2">
    <name type="scientific">Araneus ventricosus</name>
    <name type="common">Orbweaver spider</name>
    <name type="synonym">Epeira ventricosa</name>
    <dbReference type="NCBI Taxonomy" id="182803"/>
    <lineage>
        <taxon>Eukaryota</taxon>
        <taxon>Metazoa</taxon>
        <taxon>Ecdysozoa</taxon>
        <taxon>Arthropoda</taxon>
        <taxon>Chelicerata</taxon>
        <taxon>Arachnida</taxon>
        <taxon>Araneae</taxon>
        <taxon>Araneomorphae</taxon>
        <taxon>Entelegynae</taxon>
        <taxon>Araneoidea</taxon>
        <taxon>Araneidae</taxon>
        <taxon>Araneus</taxon>
    </lineage>
</organism>
<proteinExistence type="predicted"/>
<reference evidence="1 2" key="1">
    <citation type="journal article" date="2019" name="Sci. Rep.">
        <title>Orb-weaving spider Araneus ventricosus genome elucidates the spidroin gene catalogue.</title>
        <authorList>
            <person name="Kono N."/>
            <person name="Nakamura H."/>
            <person name="Ohtoshi R."/>
            <person name="Moran D.A.P."/>
            <person name="Shinohara A."/>
            <person name="Yoshida Y."/>
            <person name="Fujiwara M."/>
            <person name="Mori M."/>
            <person name="Tomita M."/>
            <person name="Arakawa K."/>
        </authorList>
    </citation>
    <scope>NUCLEOTIDE SEQUENCE [LARGE SCALE GENOMIC DNA]</scope>
</reference>
<evidence type="ECO:0000313" key="1">
    <source>
        <dbReference type="EMBL" id="GBN90099.1"/>
    </source>
</evidence>
<protein>
    <submittedName>
        <fullName evidence="1">Uncharacterized protein</fullName>
    </submittedName>
</protein>
<evidence type="ECO:0000313" key="2">
    <source>
        <dbReference type="Proteomes" id="UP000499080"/>
    </source>
</evidence>
<dbReference type="AlphaFoldDB" id="A0A4Y2SSB9"/>
<keyword evidence="2" id="KW-1185">Reference proteome</keyword>
<accession>A0A4Y2SSB9</accession>